<sequence>MCLWIYVYSLYFPQLHMPLRENLTPIRVLRNLATQLAGAARSLGAVLVGYQGVRVFSPCALGTLLSAVANPTGLLLSFLALANTPAQLKNSLRAIFCVIGASHATAAEVKRLHGYQLMAGILRKKSQFLDEDVVGLVTQFTFNHFPPAPPFKAWVNLPPNSQKAQFSLNEDAFRDLLCDLKLWLRRPPQNEDETLDYALVSHLIEQIASHFTWLCNDHASVEAKASTEKLAKLVSDCLFDSLIFLIMDAVNGMNSCNPTSVHFGQLIAASMRLFGIVLLTTPTYGVLQLLCDQMVSVLGFDWFNIFLSPNLHDATAAHALRTFCLALLTFSGGEQKSSTDPEFTDFPGLVAFRKELFSGGWMRVSTKRGQMGGTATGGLPFATARLSSAYSIEAVQTRMSNNDTNGRVDGFLALSALLVNNAGMPEVYAMLIHLLLGIRTPFVPVSMKIPLHPLGISTGVADFSATSETVSTFASTQQTMHNSNLLDNIACPEAATIIISILSALMRTTVCLSPEFLTGLIDLLVISTVSQAAYGTPKLSQDEVCELSWHRLDELLLSFLRTIVVDSFSLPPTAHRPVHVVDVVLEAEHSSCSSKQQHEIQTMLMRNLMECMLAKDLLSESCLLLPSRGYAQHIPQNIAYFACRLVDKLWQGCFLGSISEIIDFITQLIQMLEQHLLTTLRSTSSPRHYPFTQSASTSPPSPADPSLALSRASLYRSLNRSVLFQLSRPVLKQRDQKLAISMLQILLSDDSPLNSFIFSSFNSADTEFPVCLAHLLIQHVQRNHQGWVNLDLQESSSAGIAVQSEMQELETPDSVLYRTAFDTEDFETDDDEEKALLGSSPPRQSQGQRQEQEVEEQEDLPAQQEEFEQLATLALKLWEHCYIWNQKVFVALLPNSPLSQLAGIPSLLEWSAVLEGPCIMKWTTYVDAEATGCGGIVSQNAATTPTSQWGLLSMYGPSTIERQLESTNNKVTGADQPSSTPPKPPIKGFSHQLSKKLGRMSASVLRMASNSAVGSGGGGAPTMVGEVSSARSVESRRSGRQFSLVESVDVSGSMTTGSTSGSGDADWVLVPRVPIGLPLLTKKSTTLSTLKRISMQVESPLTLVTESLEWSKQSQERDTSFLWREVEIEWNKMEDNLTQERSIWGPMCADEDVVKWELDPTEGPCRMRKRMLPNPNFYRHYPTISRTTHAVNEEVNASSANEESGSTQTPATTRKRSYIAPQSLGARFRYRRRRLLRGPEAPKKVEEQEAAVAEAPPSDTIDHSGENLTFSDIADSEALCDTPGNSVEAESVEEGGGEECGEAIENSSTESLDLGLDDQAAQRQPPLTPLQPQNSQHHQSSTDGASRQSLPSKTASSSASEGSSTALDQLNGHIAFMRLLEPVECLSAIYRCARICGLDVHEGLLLFGRNHFYVIDGYTLTNTHEIVSIEALPPGMQHKPIVPTGSDTVAAAAITRRQAHSSSTYASDLVSSGAVDQISGNQYFKFAYDKIREVHRRRYLLQQTALEVFNADGRNFFLVFAKDFQSKVYEWNSHLLSSLLGEKTVTQRWVYLMYLNTQAGRSYNDLMQYPVFPWVLADYTSLHLDLSRPTTFRDFTKPMGAQTLGRLAQFQRRFREWEDPSGETPPYHYGTHYSSAMIVASYLVRMEPFAQHFIKLQGGHFDLPDRMFHSVEEAWLSASQHNMADVRELIPEFFYLPDFLVNSNHFDFGCKQSGIRVDNVLLPPWAKGDPREFIRQHREALESEYVSANLHHWIDLIFGYKQRGEPAVQAVNVFHHLFYEGNVDIYAIDDPVKRRAVVGFINNFGQIPRQIFRKPHPAKKMVAFPPLSHPTILIPAGSGNGVGSLPDSRTNIPPASSAFFFHNLESLKPSLGAVRELRHAVGQILQLEPGNLKGFSFSSGSGLSSASQFASGGLSTLILPPSGLFGIGGGGAVSGGGNGGGSGSSGDSSGSSGVAAGPIVVVEQNMVLLPPNFTRYLAWGYPDDSFRICSLLGDKVLQVFEMVNSSQVLCAAAPNASTIVTAGMSGVVKVWQLRSPNEEQGKPFCPSDWNVSVEGHGPGVVFGTTASSLQLTGCLYGHTDVVTCLAASDSFNLIVSGGRDCTCIVWDLRYLIFLRQLGTSSGGTAYKAPVAAVCISEATGDIAVCAGAWLYLWSITGDLVACLNTAPDQSNQIYCVAMSTLRDWDPGHVVVTGGSDGFVRMWGLDYVCEESPDSTTSKIPCPSLTSSNDYAAQMKWRRQLTLRAHLTVHTAFDRSDTAPLPLMALAISRDHRSVLVGDAKGRVFAWSVPGGGSGGIGSDAISATTTGAQFSEDGSVGVCAAPACGTRFSLTERKHHCRNCGKAFCSRLALSFRENEVGSV</sequence>
<dbReference type="InterPro" id="IPR036322">
    <property type="entry name" value="WD40_repeat_dom_sf"/>
</dbReference>
<feature type="repeat" description="WD" evidence="6">
    <location>
        <begin position="2075"/>
        <end position="2109"/>
    </location>
</feature>
<keyword evidence="5" id="KW-0862">Zinc</keyword>
<evidence type="ECO:0000256" key="1">
    <source>
        <dbReference type="ARBA" id="ARBA00022574"/>
    </source>
</evidence>
<name>W6UG42_ECHGR</name>
<dbReference type="Gene3D" id="2.130.10.10">
    <property type="entry name" value="YVTN repeat-like/Quinoprotein amine dehydrogenase"/>
    <property type="match status" value="2"/>
</dbReference>
<dbReference type="PROSITE" id="PS50294">
    <property type="entry name" value="WD_REPEATS_REGION"/>
    <property type="match status" value="1"/>
</dbReference>
<dbReference type="Proteomes" id="UP000019149">
    <property type="component" value="Unassembled WGS sequence"/>
</dbReference>
<keyword evidence="3" id="KW-0677">Repeat</keyword>
<feature type="compositionally biased region" description="Acidic residues" evidence="7">
    <location>
        <begin position="1290"/>
        <end position="1301"/>
    </location>
</feature>
<feature type="compositionally biased region" description="Polar residues" evidence="7">
    <location>
        <begin position="1334"/>
        <end position="1348"/>
    </location>
</feature>
<dbReference type="SMART" id="SM00320">
    <property type="entry name" value="WD40"/>
    <property type="match status" value="4"/>
</dbReference>
<feature type="compositionally biased region" description="Low complexity" evidence="7">
    <location>
        <begin position="1195"/>
        <end position="1204"/>
    </location>
</feature>
<dbReference type="Gene3D" id="1.10.1540.10">
    <property type="entry name" value="BEACH domain"/>
    <property type="match status" value="1"/>
</dbReference>
<evidence type="ECO:0000256" key="2">
    <source>
        <dbReference type="ARBA" id="ARBA00022723"/>
    </source>
</evidence>
<dbReference type="OrthoDB" id="10018316at2759"/>
<dbReference type="EMBL" id="APAU02000030">
    <property type="protein sequence ID" value="EUB60450.1"/>
    <property type="molecule type" value="Genomic_DNA"/>
</dbReference>
<accession>W6UG42</accession>
<evidence type="ECO:0000256" key="4">
    <source>
        <dbReference type="ARBA" id="ARBA00022771"/>
    </source>
</evidence>
<dbReference type="CDD" id="cd06071">
    <property type="entry name" value="Beach"/>
    <property type="match status" value="1"/>
</dbReference>
<feature type="region of interest" description="Disordered" evidence="7">
    <location>
        <begin position="970"/>
        <end position="992"/>
    </location>
</feature>
<proteinExistence type="predicted"/>
<dbReference type="SMART" id="SM01026">
    <property type="entry name" value="Beach"/>
    <property type="match status" value="1"/>
</dbReference>
<dbReference type="Pfam" id="PF01363">
    <property type="entry name" value="FYVE"/>
    <property type="match status" value="1"/>
</dbReference>
<protein>
    <submittedName>
        <fullName evidence="10">WD repeat and FYVE domain-containing protein 3</fullName>
    </submittedName>
</protein>
<dbReference type="InterPro" id="IPR011011">
    <property type="entry name" value="Znf_FYVE_PHD"/>
</dbReference>
<dbReference type="InterPro" id="IPR023362">
    <property type="entry name" value="PH-BEACH_dom"/>
</dbReference>
<dbReference type="CDD" id="cd01201">
    <property type="entry name" value="PH_BEACH"/>
    <property type="match status" value="1"/>
</dbReference>
<evidence type="ECO:0000259" key="9">
    <source>
        <dbReference type="PROSITE" id="PS51783"/>
    </source>
</evidence>
<dbReference type="PROSITE" id="PS51783">
    <property type="entry name" value="PH_BEACH"/>
    <property type="match status" value="1"/>
</dbReference>
<dbReference type="RefSeq" id="XP_024351646.1">
    <property type="nucleotide sequence ID" value="XM_024493893.1"/>
</dbReference>
<evidence type="ECO:0000256" key="3">
    <source>
        <dbReference type="ARBA" id="ARBA00022737"/>
    </source>
</evidence>
<evidence type="ECO:0000313" key="11">
    <source>
        <dbReference type="Proteomes" id="UP000019149"/>
    </source>
</evidence>
<dbReference type="Pfam" id="PF14844">
    <property type="entry name" value="PH_BEACH"/>
    <property type="match status" value="1"/>
</dbReference>
<dbReference type="SUPFAM" id="SSF50729">
    <property type="entry name" value="PH domain-like"/>
    <property type="match status" value="1"/>
</dbReference>
<dbReference type="CTD" id="36340359"/>
<feature type="region of interest" description="Disordered" evidence="7">
    <location>
        <begin position="1237"/>
        <end position="1301"/>
    </location>
</feature>
<feature type="compositionally biased region" description="Low complexity" evidence="7">
    <location>
        <begin position="838"/>
        <end position="849"/>
    </location>
</feature>
<dbReference type="PROSITE" id="PS50197">
    <property type="entry name" value="BEACH"/>
    <property type="match status" value="1"/>
</dbReference>
<dbReference type="InterPro" id="IPR036372">
    <property type="entry name" value="BEACH_dom_sf"/>
</dbReference>
<evidence type="ECO:0000313" key="10">
    <source>
        <dbReference type="EMBL" id="EUB60450.1"/>
    </source>
</evidence>
<dbReference type="SMART" id="SM00064">
    <property type="entry name" value="FYVE"/>
    <property type="match status" value="1"/>
</dbReference>
<dbReference type="GO" id="GO:0008270">
    <property type="term" value="F:zinc ion binding"/>
    <property type="evidence" value="ECO:0007669"/>
    <property type="project" value="UniProtKB-KW"/>
</dbReference>
<evidence type="ECO:0000259" key="8">
    <source>
        <dbReference type="PROSITE" id="PS50197"/>
    </source>
</evidence>
<feature type="compositionally biased region" description="Low complexity" evidence="7">
    <location>
        <begin position="1322"/>
        <end position="1333"/>
    </location>
</feature>
<keyword evidence="4" id="KW-0863">Zinc-finger</keyword>
<dbReference type="InterPro" id="IPR019775">
    <property type="entry name" value="WD40_repeat_CS"/>
</dbReference>
<comment type="caution">
    <text evidence="10">The sequence shown here is derived from an EMBL/GenBank/DDBJ whole genome shotgun (WGS) entry which is preliminary data.</text>
</comment>
<dbReference type="InterPro" id="IPR001680">
    <property type="entry name" value="WD40_rpt"/>
</dbReference>
<feature type="region of interest" description="Disordered" evidence="7">
    <location>
        <begin position="1012"/>
        <end position="1038"/>
    </location>
</feature>
<dbReference type="InterPro" id="IPR051944">
    <property type="entry name" value="BEACH_domain_protein"/>
</dbReference>
<dbReference type="STRING" id="6210.W6UG42"/>
<dbReference type="SUPFAM" id="SSF81837">
    <property type="entry name" value="BEACH domain"/>
    <property type="match status" value="1"/>
</dbReference>
<feature type="domain" description="BEACH-type PH" evidence="9">
    <location>
        <begin position="1381"/>
        <end position="1537"/>
    </location>
</feature>
<dbReference type="PROSITE" id="PS00678">
    <property type="entry name" value="WD_REPEATS_1"/>
    <property type="match status" value="1"/>
</dbReference>
<dbReference type="PANTHER" id="PTHR46108:SF4">
    <property type="entry name" value="BLUE CHEESE"/>
    <property type="match status" value="1"/>
</dbReference>
<dbReference type="Pfam" id="PF00400">
    <property type="entry name" value="WD40"/>
    <property type="match status" value="2"/>
</dbReference>
<dbReference type="SUPFAM" id="SSF57903">
    <property type="entry name" value="FYVE/PHD zinc finger"/>
    <property type="match status" value="1"/>
</dbReference>
<keyword evidence="2" id="KW-0479">Metal-binding</keyword>
<feature type="region of interest" description="Disordered" evidence="7">
    <location>
        <begin position="826"/>
        <end position="862"/>
    </location>
</feature>
<dbReference type="FunFam" id="1.10.1540.10:FF:000002">
    <property type="entry name" value="WD repeat and FYVE domain containing 3"/>
    <property type="match status" value="1"/>
</dbReference>
<dbReference type="SUPFAM" id="SSF50978">
    <property type="entry name" value="WD40 repeat-like"/>
    <property type="match status" value="1"/>
</dbReference>
<feature type="compositionally biased region" description="Low complexity" evidence="7">
    <location>
        <begin position="1349"/>
        <end position="1364"/>
    </location>
</feature>
<gene>
    <name evidence="10" type="ORF">EGR_04644</name>
</gene>
<dbReference type="Pfam" id="PF02138">
    <property type="entry name" value="Beach"/>
    <property type="match status" value="1"/>
</dbReference>
<dbReference type="KEGG" id="egl:EGR_04644"/>
<feature type="region of interest" description="Disordered" evidence="7">
    <location>
        <begin position="1195"/>
        <end position="1218"/>
    </location>
</feature>
<dbReference type="Gene3D" id="3.30.40.10">
    <property type="entry name" value="Zinc/RING finger domain, C3HC4 (zinc finger)"/>
    <property type="match status" value="1"/>
</dbReference>
<dbReference type="Gene3D" id="2.30.29.30">
    <property type="entry name" value="Pleckstrin-homology domain (PH domain)/Phosphotyrosine-binding domain (PTB)"/>
    <property type="match status" value="1"/>
</dbReference>
<keyword evidence="1 6" id="KW-0853">WD repeat</keyword>
<evidence type="ECO:0000256" key="6">
    <source>
        <dbReference type="PROSITE-ProRule" id="PRU00221"/>
    </source>
</evidence>
<feature type="domain" description="BEACH" evidence="8">
    <location>
        <begin position="1526"/>
        <end position="1819"/>
    </location>
</feature>
<dbReference type="InterPro" id="IPR013083">
    <property type="entry name" value="Znf_RING/FYVE/PHD"/>
</dbReference>
<keyword evidence="11" id="KW-1185">Reference proteome</keyword>
<dbReference type="GeneID" id="36340359"/>
<dbReference type="PROSITE" id="PS50082">
    <property type="entry name" value="WD_REPEATS_2"/>
    <property type="match status" value="1"/>
</dbReference>
<evidence type="ECO:0000256" key="7">
    <source>
        <dbReference type="SAM" id="MobiDB-lite"/>
    </source>
</evidence>
<dbReference type="PANTHER" id="PTHR46108">
    <property type="entry name" value="BLUE CHEESE"/>
    <property type="match status" value="1"/>
</dbReference>
<dbReference type="InterPro" id="IPR011993">
    <property type="entry name" value="PH-like_dom_sf"/>
</dbReference>
<evidence type="ECO:0000256" key="5">
    <source>
        <dbReference type="ARBA" id="ARBA00022833"/>
    </source>
</evidence>
<dbReference type="InterPro" id="IPR000306">
    <property type="entry name" value="Znf_FYVE"/>
</dbReference>
<dbReference type="InterPro" id="IPR000409">
    <property type="entry name" value="BEACH_dom"/>
</dbReference>
<feature type="region of interest" description="Disordered" evidence="7">
    <location>
        <begin position="1322"/>
        <end position="1364"/>
    </location>
</feature>
<dbReference type="InterPro" id="IPR015943">
    <property type="entry name" value="WD40/YVTN_repeat-like_dom_sf"/>
</dbReference>
<reference evidence="10 11" key="1">
    <citation type="journal article" date="2013" name="Nat. Genet.">
        <title>The genome of the hydatid tapeworm Echinococcus granulosus.</title>
        <authorList>
            <person name="Zheng H."/>
            <person name="Zhang W."/>
            <person name="Zhang L."/>
            <person name="Zhang Z."/>
            <person name="Li J."/>
            <person name="Lu G."/>
            <person name="Zhu Y."/>
            <person name="Wang Y."/>
            <person name="Huang Y."/>
            <person name="Liu J."/>
            <person name="Kang H."/>
            <person name="Chen J."/>
            <person name="Wang L."/>
            <person name="Chen A."/>
            <person name="Yu S."/>
            <person name="Gao Z."/>
            <person name="Jin L."/>
            <person name="Gu W."/>
            <person name="Wang Z."/>
            <person name="Zhao L."/>
            <person name="Shi B."/>
            <person name="Wen H."/>
            <person name="Lin R."/>
            <person name="Jones M.K."/>
            <person name="Brejova B."/>
            <person name="Vinar T."/>
            <person name="Zhao G."/>
            <person name="McManus D.P."/>
            <person name="Chen Z."/>
            <person name="Zhou Y."/>
            <person name="Wang S."/>
        </authorList>
    </citation>
    <scope>NUCLEOTIDE SEQUENCE [LARGE SCALE GENOMIC DNA]</scope>
</reference>
<organism evidence="10 11">
    <name type="scientific">Echinococcus granulosus</name>
    <name type="common">Hydatid tapeworm</name>
    <dbReference type="NCBI Taxonomy" id="6210"/>
    <lineage>
        <taxon>Eukaryota</taxon>
        <taxon>Metazoa</taxon>
        <taxon>Spiralia</taxon>
        <taxon>Lophotrochozoa</taxon>
        <taxon>Platyhelminthes</taxon>
        <taxon>Cestoda</taxon>
        <taxon>Eucestoda</taxon>
        <taxon>Cyclophyllidea</taxon>
        <taxon>Taeniidae</taxon>
        <taxon>Echinococcus</taxon>
        <taxon>Echinococcus granulosus group</taxon>
    </lineage>
</organism>